<dbReference type="Proteomes" id="UP000033647">
    <property type="component" value="Unassembled WGS sequence"/>
</dbReference>
<dbReference type="Pfam" id="PF00106">
    <property type="entry name" value="adh_short"/>
    <property type="match status" value="1"/>
</dbReference>
<dbReference type="Gene3D" id="3.40.50.720">
    <property type="entry name" value="NAD(P)-binding Rossmann-like Domain"/>
    <property type="match status" value="1"/>
</dbReference>
<proteinExistence type="inferred from homology"/>
<dbReference type="PANTHER" id="PTHR24320">
    <property type="entry name" value="RETINOL DEHYDROGENASE"/>
    <property type="match status" value="1"/>
</dbReference>
<dbReference type="SUPFAM" id="SSF51735">
    <property type="entry name" value="NAD(P)-binding Rossmann-fold domains"/>
    <property type="match status" value="1"/>
</dbReference>
<comment type="similarity">
    <text evidence="1">Belongs to the short-chain dehydrogenases/reductases (SDR) family.</text>
</comment>
<dbReference type="PANTHER" id="PTHR24320:SF236">
    <property type="entry name" value="SHORT-CHAIN DEHYDROGENASE-RELATED"/>
    <property type="match status" value="1"/>
</dbReference>
<evidence type="ECO:0000256" key="1">
    <source>
        <dbReference type="ARBA" id="ARBA00006484"/>
    </source>
</evidence>
<name>A0A0F4GQR3_9PEZI</name>
<comment type="caution">
    <text evidence="4">The sequence shown here is derived from an EMBL/GenBank/DDBJ whole genome shotgun (WGS) entry which is preliminary data.</text>
</comment>
<dbReference type="STRING" id="1047168.A0A0F4GQR3"/>
<organism evidence="4 5">
    <name type="scientific">Zymoseptoria brevis</name>
    <dbReference type="NCBI Taxonomy" id="1047168"/>
    <lineage>
        <taxon>Eukaryota</taxon>
        <taxon>Fungi</taxon>
        <taxon>Dikarya</taxon>
        <taxon>Ascomycota</taxon>
        <taxon>Pezizomycotina</taxon>
        <taxon>Dothideomycetes</taxon>
        <taxon>Dothideomycetidae</taxon>
        <taxon>Mycosphaerellales</taxon>
        <taxon>Mycosphaerellaceae</taxon>
        <taxon>Zymoseptoria</taxon>
    </lineage>
</organism>
<dbReference type="InterPro" id="IPR002347">
    <property type="entry name" value="SDR_fam"/>
</dbReference>
<evidence type="ECO:0000313" key="5">
    <source>
        <dbReference type="Proteomes" id="UP000033647"/>
    </source>
</evidence>
<dbReference type="AlphaFoldDB" id="A0A0F4GQR3"/>
<evidence type="ECO:0000313" key="4">
    <source>
        <dbReference type="EMBL" id="KJX99751.1"/>
    </source>
</evidence>
<dbReference type="OrthoDB" id="191139at2759"/>
<sequence>MAALASFWNQGMFIPKPTLTEANLPDQSGRVFIVTGGYAGVGYELSRILYNANGVVYVAGRSADKGEKAISEIKKIVPSSKGRLEFLKVDLADLTSIRPSVEGFLAKEARLDVLINNAGVMTPPAGSLTTQKYDLQVGTNCLGHHLLTKLLHPLLTKTAESSPPASVRVAWAGSLAVDAFSPKGGVTMTAEGNHEVGKKSIQTLYGESKAGNYFLAAQFAKRNPIPADGKGGVLHVAFNPGNLKTELGRHQHSAAMWVMGKTVLYPAVYGAYTELFCGWSPELTKEKNGCYVVPWGRLAGVRKDVQKEIDVEGGNASKFYEWCERETSKYA</sequence>
<gene>
    <name evidence="4" type="ORF">TI39_contig352g00056</name>
</gene>
<keyword evidence="5" id="KW-1185">Reference proteome</keyword>
<protein>
    <submittedName>
        <fullName evidence="4">Short-chain dehydrogenase like protein</fullName>
    </submittedName>
</protein>
<dbReference type="GO" id="GO:0016491">
    <property type="term" value="F:oxidoreductase activity"/>
    <property type="evidence" value="ECO:0007669"/>
    <property type="project" value="UniProtKB-KW"/>
</dbReference>
<accession>A0A0F4GQR3</accession>
<dbReference type="PRINTS" id="PR00081">
    <property type="entry name" value="GDHRDH"/>
</dbReference>
<evidence type="ECO:0000256" key="2">
    <source>
        <dbReference type="ARBA" id="ARBA00022857"/>
    </source>
</evidence>
<keyword evidence="3" id="KW-0560">Oxidoreductase</keyword>
<keyword evidence="2" id="KW-0521">NADP</keyword>
<evidence type="ECO:0000256" key="3">
    <source>
        <dbReference type="ARBA" id="ARBA00023002"/>
    </source>
</evidence>
<reference evidence="4 5" key="1">
    <citation type="submission" date="2015-03" db="EMBL/GenBank/DDBJ databases">
        <title>RNA-seq based gene annotation and comparative genomics of four Zymoseptoria species reveal species-specific pathogenicity related genes and transposable element activity.</title>
        <authorList>
            <person name="Grandaubert J."/>
            <person name="Bhattacharyya A."/>
            <person name="Stukenbrock E.H."/>
        </authorList>
    </citation>
    <scope>NUCLEOTIDE SEQUENCE [LARGE SCALE GENOMIC DNA]</scope>
    <source>
        <strain evidence="4 5">Zb18110</strain>
    </source>
</reference>
<dbReference type="EMBL" id="LAFY01000344">
    <property type="protein sequence ID" value="KJX99751.1"/>
    <property type="molecule type" value="Genomic_DNA"/>
</dbReference>
<dbReference type="InterPro" id="IPR036291">
    <property type="entry name" value="NAD(P)-bd_dom_sf"/>
</dbReference>